<name>A0A6I2GNU0_9LACT</name>
<dbReference type="InterPro" id="IPR011605">
    <property type="entry name" value="NusB_fam"/>
</dbReference>
<dbReference type="GO" id="GO:0031564">
    <property type="term" value="P:transcription antitermination"/>
    <property type="evidence" value="ECO:0007669"/>
    <property type="project" value="UniProtKB-KW"/>
</dbReference>
<gene>
    <name evidence="6 9" type="primary">nusB</name>
    <name evidence="10" type="ORF">GF867_11360</name>
    <name evidence="9" type="ORF">GIY09_04755</name>
    <name evidence="8" type="ORF">GIY11_07535</name>
</gene>
<dbReference type="RefSeq" id="WP_153833216.1">
    <property type="nucleotide sequence ID" value="NZ_WJQR01000006.1"/>
</dbReference>
<keyword evidence="3 6" id="KW-0694">RNA-binding</keyword>
<dbReference type="PANTHER" id="PTHR11078">
    <property type="entry name" value="N UTILIZATION SUBSTANCE PROTEIN B-RELATED"/>
    <property type="match status" value="1"/>
</dbReference>
<protein>
    <recommendedName>
        <fullName evidence="6">Transcription antitermination protein NusB</fullName>
    </recommendedName>
    <alternativeName>
        <fullName evidence="6">Antitermination factor NusB</fullName>
    </alternativeName>
</protein>
<proteinExistence type="inferred from homology"/>
<evidence type="ECO:0000313" key="11">
    <source>
        <dbReference type="Proteomes" id="UP000430975"/>
    </source>
</evidence>
<evidence type="ECO:0000313" key="9">
    <source>
        <dbReference type="EMBL" id="MRI85185.1"/>
    </source>
</evidence>
<feature type="domain" description="NusB/RsmB/TIM44" evidence="7">
    <location>
        <begin position="13"/>
        <end position="146"/>
    </location>
</feature>
<dbReference type="GO" id="GO:0005829">
    <property type="term" value="C:cytosol"/>
    <property type="evidence" value="ECO:0007669"/>
    <property type="project" value="TreeGrafter"/>
</dbReference>
<comment type="function">
    <text evidence="6">Involved in transcription antitermination. Required for transcription of ribosomal RNA (rRNA) genes. Binds specifically to the boxA antiterminator sequence of the ribosomal RNA (rrn) operons.</text>
</comment>
<dbReference type="PANTHER" id="PTHR11078:SF3">
    <property type="entry name" value="ANTITERMINATION NUSB DOMAIN-CONTAINING PROTEIN"/>
    <property type="match status" value="1"/>
</dbReference>
<evidence type="ECO:0000256" key="4">
    <source>
        <dbReference type="ARBA" id="ARBA00023015"/>
    </source>
</evidence>
<evidence type="ECO:0000256" key="3">
    <source>
        <dbReference type="ARBA" id="ARBA00022884"/>
    </source>
</evidence>
<dbReference type="Gene3D" id="1.10.940.10">
    <property type="entry name" value="NusB-like"/>
    <property type="match status" value="1"/>
</dbReference>
<dbReference type="NCBIfam" id="TIGR01951">
    <property type="entry name" value="nusB"/>
    <property type="match status" value="1"/>
</dbReference>
<evidence type="ECO:0000259" key="7">
    <source>
        <dbReference type="Pfam" id="PF01029"/>
    </source>
</evidence>
<dbReference type="EMBL" id="WJQR01000006">
    <property type="protein sequence ID" value="MRI81869.1"/>
    <property type="molecule type" value="Genomic_DNA"/>
</dbReference>
<dbReference type="EMBL" id="WJQT01000021">
    <property type="protein sequence ID" value="MRJ48162.1"/>
    <property type="molecule type" value="Genomic_DNA"/>
</dbReference>
<comment type="caution">
    <text evidence="9">The sequence shown here is derived from an EMBL/GenBank/DDBJ whole genome shotgun (WGS) entry which is preliminary data.</text>
</comment>
<evidence type="ECO:0000256" key="6">
    <source>
        <dbReference type="HAMAP-Rule" id="MF_00073"/>
    </source>
</evidence>
<evidence type="ECO:0000313" key="13">
    <source>
        <dbReference type="Proteomes" id="UP000469870"/>
    </source>
</evidence>
<evidence type="ECO:0000256" key="5">
    <source>
        <dbReference type="ARBA" id="ARBA00023163"/>
    </source>
</evidence>
<comment type="similarity">
    <text evidence="1 6">Belongs to the NusB family.</text>
</comment>
<dbReference type="EMBL" id="WJQS01000003">
    <property type="protein sequence ID" value="MRI85185.1"/>
    <property type="molecule type" value="Genomic_DNA"/>
</dbReference>
<dbReference type="GO" id="GO:0003723">
    <property type="term" value="F:RNA binding"/>
    <property type="evidence" value="ECO:0007669"/>
    <property type="project" value="UniProtKB-UniRule"/>
</dbReference>
<accession>A0A6I2GNU0</accession>
<dbReference type="GO" id="GO:0006353">
    <property type="term" value="P:DNA-templated transcription termination"/>
    <property type="evidence" value="ECO:0007669"/>
    <property type="project" value="UniProtKB-UniRule"/>
</dbReference>
<keyword evidence="4 6" id="KW-0805">Transcription regulation</keyword>
<evidence type="ECO:0000256" key="1">
    <source>
        <dbReference type="ARBA" id="ARBA00005952"/>
    </source>
</evidence>
<reference evidence="11 13" key="2">
    <citation type="submission" date="2019-11" db="EMBL/GenBank/DDBJ databases">
        <title>Characterisation of Fundicoccus ignavus gen. nov. sp. nov., a novel genus of the family Aerococcaceae isolated from bulk tank milk.</title>
        <authorList>
            <person name="Siebert A."/>
            <person name="Huptas C."/>
            <person name="Wenning M."/>
            <person name="Scherer S."/>
            <person name="Doll E.V."/>
        </authorList>
    </citation>
    <scope>NUCLEOTIDE SEQUENCE [LARGE SCALE GENOMIC DNA]</scope>
    <source>
        <strain evidence="8 13">DSM 109653</strain>
        <strain evidence="9 11">WS4759</strain>
    </source>
</reference>
<reference evidence="10 12" key="1">
    <citation type="submission" date="2019-11" db="EMBL/GenBank/DDBJ databases">
        <title>Characterisation of Fundicoccus ignavus gen. nov. sp. nov., a novel genus of the family Aerococcaceae from bulk tank milk.</title>
        <authorList>
            <person name="Siebert A."/>
            <person name="Huptas C."/>
            <person name="Wenning M."/>
            <person name="Scherer S."/>
            <person name="Doll E.V."/>
        </authorList>
    </citation>
    <scope>NUCLEOTIDE SEQUENCE [LARGE SCALE GENOMIC DNA]</scope>
    <source>
        <strain evidence="10 12">DSM 109652</strain>
    </source>
</reference>
<dbReference type="Proteomes" id="UP000440066">
    <property type="component" value="Unassembled WGS sequence"/>
</dbReference>
<dbReference type="InterPro" id="IPR006027">
    <property type="entry name" value="NusB_RsmB_TIM44"/>
</dbReference>
<sequence>MVKPLNNKLTRHEVRIKAVQTVFQLIAPLEDITTEDALDFALFAGNDPEEGYAGNVDAYLRELVEGVMAQQATLDQQISQYLTDWTISTIAKIDLTILRIAFYEILFVDNARVPNTVAVNEAIELSKAFSDDKSRNFISGVLAKVLENQA</sequence>
<organism evidence="9 11">
    <name type="scientific">Fundicoccus ignavus</name>
    <dbReference type="NCBI Taxonomy" id="2664442"/>
    <lineage>
        <taxon>Bacteria</taxon>
        <taxon>Bacillati</taxon>
        <taxon>Bacillota</taxon>
        <taxon>Bacilli</taxon>
        <taxon>Lactobacillales</taxon>
        <taxon>Aerococcaceae</taxon>
        <taxon>Fundicoccus</taxon>
    </lineage>
</organism>
<dbReference type="SUPFAM" id="SSF48013">
    <property type="entry name" value="NusB-like"/>
    <property type="match status" value="1"/>
</dbReference>
<dbReference type="HAMAP" id="MF_00073">
    <property type="entry name" value="NusB"/>
    <property type="match status" value="1"/>
</dbReference>
<keyword evidence="2 6" id="KW-0889">Transcription antitermination</keyword>
<evidence type="ECO:0000313" key="10">
    <source>
        <dbReference type="EMBL" id="MRJ48162.1"/>
    </source>
</evidence>
<dbReference type="Pfam" id="PF01029">
    <property type="entry name" value="NusB"/>
    <property type="match status" value="1"/>
</dbReference>
<evidence type="ECO:0000256" key="2">
    <source>
        <dbReference type="ARBA" id="ARBA00022814"/>
    </source>
</evidence>
<dbReference type="AlphaFoldDB" id="A0A6I2GNU0"/>
<evidence type="ECO:0000313" key="8">
    <source>
        <dbReference type="EMBL" id="MRI81869.1"/>
    </source>
</evidence>
<dbReference type="Proteomes" id="UP000430975">
    <property type="component" value="Unassembled WGS sequence"/>
</dbReference>
<evidence type="ECO:0000313" key="12">
    <source>
        <dbReference type="Proteomes" id="UP000440066"/>
    </source>
</evidence>
<dbReference type="Proteomes" id="UP000469870">
    <property type="component" value="Unassembled WGS sequence"/>
</dbReference>
<keyword evidence="5 6" id="KW-0804">Transcription</keyword>
<keyword evidence="11" id="KW-1185">Reference proteome</keyword>
<dbReference type="InterPro" id="IPR035926">
    <property type="entry name" value="NusB-like_sf"/>
</dbReference>